<dbReference type="Gene3D" id="3.90.1150.10">
    <property type="entry name" value="Aspartate Aminotransferase, domain 1"/>
    <property type="match status" value="1"/>
</dbReference>
<dbReference type="EMBL" id="MEVK01000007">
    <property type="protein sequence ID" value="OGC59819.1"/>
    <property type="molecule type" value="Genomic_DNA"/>
</dbReference>
<evidence type="ECO:0008006" key="8">
    <source>
        <dbReference type="Google" id="ProtNLM"/>
    </source>
</evidence>
<keyword evidence="1 4" id="KW-0663">Pyridoxal phosphate</keyword>
<dbReference type="InterPro" id="IPR015421">
    <property type="entry name" value="PyrdxlP-dep_Trfase_major"/>
</dbReference>
<evidence type="ECO:0000313" key="7">
    <source>
        <dbReference type="Proteomes" id="UP000178964"/>
    </source>
</evidence>
<evidence type="ECO:0000256" key="4">
    <source>
        <dbReference type="PIRSR" id="PIRSR000390-2"/>
    </source>
</evidence>
<proteinExistence type="inferred from homology"/>
<comment type="similarity">
    <text evidence="2 5">Belongs to the DegT/DnrJ/EryC1 family.</text>
</comment>
<feature type="modified residue" description="N6-(pyridoxal phosphate)lysine" evidence="4">
    <location>
        <position position="184"/>
    </location>
</feature>
<evidence type="ECO:0000256" key="1">
    <source>
        <dbReference type="ARBA" id="ARBA00022898"/>
    </source>
</evidence>
<name>A0A1F4VRP6_UNCKA</name>
<dbReference type="InterPro" id="IPR015424">
    <property type="entry name" value="PyrdxlP-dep_Trfase"/>
</dbReference>
<feature type="active site" description="Proton acceptor" evidence="3">
    <location>
        <position position="184"/>
    </location>
</feature>
<dbReference type="AlphaFoldDB" id="A0A1F4VRP6"/>
<dbReference type="PANTHER" id="PTHR30244:SF36">
    <property type="entry name" value="3-OXO-GLUCOSE-6-PHOSPHATE:GLUTAMATE AMINOTRANSFERASE"/>
    <property type="match status" value="1"/>
</dbReference>
<organism evidence="6 7">
    <name type="scientific">candidate division WWE3 bacterium RIFCSPLOWO2_01_FULL_42_11</name>
    <dbReference type="NCBI Taxonomy" id="1802627"/>
    <lineage>
        <taxon>Bacteria</taxon>
        <taxon>Katanobacteria</taxon>
    </lineage>
</organism>
<dbReference type="GO" id="GO:0030170">
    <property type="term" value="F:pyridoxal phosphate binding"/>
    <property type="evidence" value="ECO:0007669"/>
    <property type="project" value="TreeGrafter"/>
</dbReference>
<dbReference type="Gene3D" id="3.40.640.10">
    <property type="entry name" value="Type I PLP-dependent aspartate aminotransferase-like (Major domain)"/>
    <property type="match status" value="1"/>
</dbReference>
<dbReference type="GO" id="GO:0000271">
    <property type="term" value="P:polysaccharide biosynthetic process"/>
    <property type="evidence" value="ECO:0007669"/>
    <property type="project" value="TreeGrafter"/>
</dbReference>
<dbReference type="PANTHER" id="PTHR30244">
    <property type="entry name" value="TRANSAMINASE"/>
    <property type="match status" value="1"/>
</dbReference>
<reference evidence="6 7" key="1">
    <citation type="journal article" date="2016" name="Nat. Commun.">
        <title>Thousands of microbial genomes shed light on interconnected biogeochemical processes in an aquifer system.</title>
        <authorList>
            <person name="Anantharaman K."/>
            <person name="Brown C.T."/>
            <person name="Hug L.A."/>
            <person name="Sharon I."/>
            <person name="Castelle C.J."/>
            <person name="Probst A.J."/>
            <person name="Thomas B.C."/>
            <person name="Singh A."/>
            <person name="Wilkins M.J."/>
            <person name="Karaoz U."/>
            <person name="Brodie E.L."/>
            <person name="Williams K.H."/>
            <person name="Hubbard S.S."/>
            <person name="Banfield J.F."/>
        </authorList>
    </citation>
    <scope>NUCLEOTIDE SEQUENCE [LARGE SCALE GENOMIC DNA]</scope>
</reference>
<accession>A0A1F4VRP6</accession>
<dbReference type="STRING" id="1802627.A3A70_03110"/>
<dbReference type="InterPro" id="IPR015422">
    <property type="entry name" value="PyrdxlP-dep_Trfase_small"/>
</dbReference>
<dbReference type="Proteomes" id="UP000178964">
    <property type="component" value="Unassembled WGS sequence"/>
</dbReference>
<dbReference type="InterPro" id="IPR000653">
    <property type="entry name" value="DegT/StrS_aminotransferase"/>
</dbReference>
<evidence type="ECO:0000256" key="5">
    <source>
        <dbReference type="RuleBase" id="RU004508"/>
    </source>
</evidence>
<protein>
    <recommendedName>
        <fullName evidence="8">Transcriptional regulator</fullName>
    </recommendedName>
</protein>
<evidence type="ECO:0000256" key="2">
    <source>
        <dbReference type="ARBA" id="ARBA00037999"/>
    </source>
</evidence>
<dbReference type="GO" id="GO:0008483">
    <property type="term" value="F:transaminase activity"/>
    <property type="evidence" value="ECO:0007669"/>
    <property type="project" value="TreeGrafter"/>
</dbReference>
<evidence type="ECO:0000313" key="6">
    <source>
        <dbReference type="EMBL" id="OGC59819.1"/>
    </source>
</evidence>
<dbReference type="Pfam" id="PF01041">
    <property type="entry name" value="DegT_DnrJ_EryC1"/>
    <property type="match status" value="1"/>
</dbReference>
<dbReference type="PIRSF" id="PIRSF000390">
    <property type="entry name" value="PLP_StrS"/>
    <property type="match status" value="1"/>
</dbReference>
<evidence type="ECO:0000256" key="3">
    <source>
        <dbReference type="PIRSR" id="PIRSR000390-1"/>
    </source>
</evidence>
<dbReference type="CDD" id="cd00616">
    <property type="entry name" value="AHBA_syn"/>
    <property type="match status" value="1"/>
</dbReference>
<gene>
    <name evidence="6" type="ORF">A3A70_03110</name>
</gene>
<dbReference type="SUPFAM" id="SSF53383">
    <property type="entry name" value="PLP-dependent transferases"/>
    <property type="match status" value="1"/>
</dbReference>
<sequence>MINLFDTASEAHEIKDELLKELESVISSGWYLLGQRLTNFEMAFGRYVGSKYSCGVHSGTDALTLSLKALGIGPGDEVITTPLTAVYTVYALAETGAKPILSDIDPATLNLDPKLISSKITKKTKAIIPVHLHGFPADMPAFEEFGTKKIAIVEDVAQALGATIEGKMVGTYGKIGCYSFYPTKNLGAMGDGGMIVTDDESVSLEVKLLRQGGLTDRDNYLHERVSIHSRLDEIQSAILSVKLKHLSSWLAKRREVANYYSQKMASFPITLPPSTSGFESSYHLYCIRTREREELQAYLREKEIGSQVHYKTPVHLQPCFKNLGYRQGDFPEAEKAARELLSLPMHPYLEKYDQDEVIKTIGEYFEKA</sequence>
<comment type="caution">
    <text evidence="6">The sequence shown here is derived from an EMBL/GenBank/DDBJ whole genome shotgun (WGS) entry which is preliminary data.</text>
</comment>